<dbReference type="EMBL" id="JAHRHJ020000011">
    <property type="protein sequence ID" value="KAH9295097.1"/>
    <property type="molecule type" value="Genomic_DNA"/>
</dbReference>
<feature type="signal peptide" evidence="10">
    <location>
        <begin position="1"/>
        <end position="19"/>
    </location>
</feature>
<sequence length="344" mass="37043">IVSTVSVILLLLCMDSCWATHIIYPGGIAASYYKKSKQNYQSPTPNFNVKEYGAVGDGFQDDTPAFLKAWKAACGSPSNAMLIVPSTNQFLVNPITFSGPCKSHISVHIAGNILAPMAPFAWNKNDRTLWIQFLSISGLTVDGGGKIDGRGHVWWSKSCKVNSNYPCMQAPTAMSIVDCTNVVVANLQFVNSQQMHLALIYSSEIQVTGLSIRAPKQSPNTDGIHLHGAKQVQISYCDIGTGDDCISIVSGSSSIDIRNIKCGPGHGISIGSLGKDGEEAMVEKIDVHDILFSGADNGARIKTWQGGSGYARDIMFEDITLNNVENPIVIDQYYCDSPSPCGNQ</sequence>
<dbReference type="OMA" id="CENQESA"/>
<comment type="caution">
    <text evidence="11">The sequence shown here is derived from an EMBL/GenBank/DDBJ whole genome shotgun (WGS) entry which is preliminary data.</text>
</comment>
<keyword evidence="12" id="KW-1185">Reference proteome</keyword>
<evidence type="ECO:0000313" key="11">
    <source>
        <dbReference type="EMBL" id="KAH9295097.1"/>
    </source>
</evidence>
<organism evidence="11 12">
    <name type="scientific">Taxus chinensis</name>
    <name type="common">Chinese yew</name>
    <name type="synonym">Taxus wallichiana var. chinensis</name>
    <dbReference type="NCBI Taxonomy" id="29808"/>
    <lineage>
        <taxon>Eukaryota</taxon>
        <taxon>Viridiplantae</taxon>
        <taxon>Streptophyta</taxon>
        <taxon>Embryophyta</taxon>
        <taxon>Tracheophyta</taxon>
        <taxon>Spermatophyta</taxon>
        <taxon>Pinopsida</taxon>
        <taxon>Pinidae</taxon>
        <taxon>Conifers II</taxon>
        <taxon>Cupressales</taxon>
        <taxon>Taxaceae</taxon>
        <taxon>Taxus</taxon>
    </lineage>
</organism>
<keyword evidence="7" id="KW-0961">Cell wall biogenesis/degradation</keyword>
<dbReference type="AlphaFoldDB" id="A0AA38C6T3"/>
<proteinExistence type="inferred from homology"/>
<keyword evidence="4" id="KW-0964">Secreted</keyword>
<dbReference type="Proteomes" id="UP000824469">
    <property type="component" value="Unassembled WGS sequence"/>
</dbReference>
<keyword evidence="6 9" id="KW-0326">Glycosidase</keyword>
<evidence type="ECO:0000313" key="12">
    <source>
        <dbReference type="Proteomes" id="UP000824469"/>
    </source>
</evidence>
<feature type="chain" id="PRO_5041405963" description="Polygalacturonase" evidence="10">
    <location>
        <begin position="20"/>
        <end position="344"/>
    </location>
</feature>
<comment type="similarity">
    <text evidence="2 9">Belongs to the glycosyl hydrolase 28 family.</text>
</comment>
<dbReference type="InterPro" id="IPR011050">
    <property type="entry name" value="Pectin_lyase_fold/virulence"/>
</dbReference>
<comment type="subcellular location">
    <subcellularLocation>
        <location evidence="1">Secreted</location>
        <location evidence="1">Cell wall</location>
    </subcellularLocation>
</comment>
<evidence type="ECO:0000256" key="9">
    <source>
        <dbReference type="RuleBase" id="RU361169"/>
    </source>
</evidence>
<name>A0AA38C6T3_TAXCH</name>
<evidence type="ECO:0000256" key="2">
    <source>
        <dbReference type="ARBA" id="ARBA00008834"/>
    </source>
</evidence>
<evidence type="ECO:0008006" key="13">
    <source>
        <dbReference type="Google" id="ProtNLM"/>
    </source>
</evidence>
<dbReference type="SUPFAM" id="SSF51126">
    <property type="entry name" value="Pectin lyase-like"/>
    <property type="match status" value="1"/>
</dbReference>
<evidence type="ECO:0000256" key="8">
    <source>
        <dbReference type="PROSITE-ProRule" id="PRU10052"/>
    </source>
</evidence>
<dbReference type="GO" id="GO:0004650">
    <property type="term" value="F:polygalacturonase activity"/>
    <property type="evidence" value="ECO:0007669"/>
    <property type="project" value="InterPro"/>
</dbReference>
<dbReference type="PROSITE" id="PS00502">
    <property type="entry name" value="POLYGALACTURONASE"/>
    <property type="match status" value="1"/>
</dbReference>
<evidence type="ECO:0000256" key="6">
    <source>
        <dbReference type="ARBA" id="ARBA00023295"/>
    </source>
</evidence>
<evidence type="ECO:0000256" key="1">
    <source>
        <dbReference type="ARBA" id="ARBA00004191"/>
    </source>
</evidence>
<keyword evidence="10" id="KW-0732">Signal</keyword>
<evidence type="ECO:0000256" key="7">
    <source>
        <dbReference type="ARBA" id="ARBA00023316"/>
    </source>
</evidence>
<reference evidence="11 12" key="1">
    <citation type="journal article" date="2021" name="Nat. Plants">
        <title>The Taxus genome provides insights into paclitaxel biosynthesis.</title>
        <authorList>
            <person name="Xiong X."/>
            <person name="Gou J."/>
            <person name="Liao Q."/>
            <person name="Li Y."/>
            <person name="Zhou Q."/>
            <person name="Bi G."/>
            <person name="Li C."/>
            <person name="Du R."/>
            <person name="Wang X."/>
            <person name="Sun T."/>
            <person name="Guo L."/>
            <person name="Liang H."/>
            <person name="Lu P."/>
            <person name="Wu Y."/>
            <person name="Zhang Z."/>
            <person name="Ro D.K."/>
            <person name="Shang Y."/>
            <person name="Huang S."/>
            <person name="Yan J."/>
        </authorList>
    </citation>
    <scope>NUCLEOTIDE SEQUENCE [LARGE SCALE GENOMIC DNA]</scope>
    <source>
        <strain evidence="11">Ta-2019</strain>
    </source>
</reference>
<dbReference type="InterPro" id="IPR000743">
    <property type="entry name" value="Glyco_hydro_28"/>
</dbReference>
<dbReference type="Gene3D" id="2.160.20.10">
    <property type="entry name" value="Single-stranded right-handed beta-helix, Pectin lyase-like"/>
    <property type="match status" value="1"/>
</dbReference>
<keyword evidence="3" id="KW-0134">Cell wall</keyword>
<dbReference type="GO" id="GO:0071555">
    <property type="term" value="P:cell wall organization"/>
    <property type="evidence" value="ECO:0007669"/>
    <property type="project" value="UniProtKB-KW"/>
</dbReference>
<feature type="active site" evidence="8">
    <location>
        <position position="266"/>
    </location>
</feature>
<dbReference type="Pfam" id="PF00295">
    <property type="entry name" value="Glyco_hydro_28"/>
    <property type="match status" value="1"/>
</dbReference>
<evidence type="ECO:0000256" key="3">
    <source>
        <dbReference type="ARBA" id="ARBA00022512"/>
    </source>
</evidence>
<feature type="non-terminal residue" evidence="11">
    <location>
        <position position="344"/>
    </location>
</feature>
<accession>A0AA38C6T3</accession>
<dbReference type="PANTHER" id="PTHR31375">
    <property type="match status" value="1"/>
</dbReference>
<protein>
    <recommendedName>
        <fullName evidence="13">Polygalacturonase</fullName>
    </recommendedName>
</protein>
<gene>
    <name evidence="11" type="ORF">KI387_038685</name>
</gene>
<feature type="non-terminal residue" evidence="11">
    <location>
        <position position="1"/>
    </location>
</feature>
<evidence type="ECO:0000256" key="10">
    <source>
        <dbReference type="SAM" id="SignalP"/>
    </source>
</evidence>
<evidence type="ECO:0000256" key="4">
    <source>
        <dbReference type="ARBA" id="ARBA00022525"/>
    </source>
</evidence>
<dbReference type="InterPro" id="IPR012334">
    <property type="entry name" value="Pectin_lyas_fold"/>
</dbReference>
<dbReference type="GO" id="GO:0005975">
    <property type="term" value="P:carbohydrate metabolic process"/>
    <property type="evidence" value="ECO:0007669"/>
    <property type="project" value="InterPro"/>
</dbReference>
<evidence type="ECO:0000256" key="5">
    <source>
        <dbReference type="ARBA" id="ARBA00022801"/>
    </source>
</evidence>
<keyword evidence="5 9" id="KW-0378">Hydrolase</keyword>